<protein>
    <submittedName>
        <fullName evidence="2">Uncharacterized protein</fullName>
    </submittedName>
</protein>
<dbReference type="AlphaFoldDB" id="A0A497XDT3"/>
<feature type="region of interest" description="Disordered" evidence="1">
    <location>
        <begin position="426"/>
        <end position="445"/>
    </location>
</feature>
<dbReference type="Proteomes" id="UP000268908">
    <property type="component" value="Unassembled WGS sequence"/>
</dbReference>
<proteinExistence type="predicted"/>
<evidence type="ECO:0000256" key="1">
    <source>
        <dbReference type="SAM" id="MobiDB-lite"/>
    </source>
</evidence>
<accession>A0A497XDT3</accession>
<comment type="caution">
    <text evidence="2">The sequence shown here is derived from an EMBL/GenBank/DDBJ whole genome shotgun (WGS) entry which is preliminary data.</text>
</comment>
<gene>
    <name evidence="2" type="ORF">DFR35_1797</name>
</gene>
<sequence>MLSPVTSPTVDPLELESAIAAQRGAIAEIERELWDGGLNEDVLDTYQGAFRRLERLLDEQAEDARHRFVIVIPVADRPQQLRDCLVSLLELCQAYGYGGQRDGVYRKVAVVIADDSSDADSIARHRELAREFTALGIATRHFAPDEQFALIGDLGEPVRSELSRVLGRRQRGSDGSYGHKGQAVMRNIAYLKLAAETASGERVLFYSIDSDQEFKVKVATPDGDREACAVNFLHWLNEIFSRTEATVLSGKVVGDPPVSPAVMAGNFLEDVIGFLQQMAASGGHATCQHHHVDAHAQGEAAYHDMADLFGFRPASEAYRFLCPLEGEHGDADCFDHFAGRLGSFFFGEHPTRVSYYQHASIARTVMPARTVYAGNYVFRPEALKYFIPFAALRLRMSGPTLGRLIRSEIDGRFVSANLPMLHKRTVGGSGQSEFRPGVRARGDGGDGETIELCGEAERQFFGDVMLFTIERLTAMGYPREALPQETLAATLAAVHDDMLAKYEAKRRDILAKLERLRALLHDPASWWNHASDHAAAVARFVAFAANIDRNFGADSACYERIEAPQNWDRWRRDLLEALVAYPDDARIWAEVVTGRQRGA</sequence>
<evidence type="ECO:0000313" key="3">
    <source>
        <dbReference type="Proteomes" id="UP000268908"/>
    </source>
</evidence>
<organism evidence="2 3">
    <name type="scientific">Sulfurisoma sediminicola</name>
    <dbReference type="NCBI Taxonomy" id="1381557"/>
    <lineage>
        <taxon>Bacteria</taxon>
        <taxon>Pseudomonadati</taxon>
        <taxon>Pseudomonadota</taxon>
        <taxon>Betaproteobacteria</taxon>
        <taxon>Nitrosomonadales</taxon>
        <taxon>Sterolibacteriaceae</taxon>
        <taxon>Sulfurisoma</taxon>
    </lineage>
</organism>
<dbReference type="OrthoDB" id="8559540at2"/>
<dbReference type="EMBL" id="RCCI01000005">
    <property type="protein sequence ID" value="RLJ65141.1"/>
    <property type="molecule type" value="Genomic_DNA"/>
</dbReference>
<keyword evidence="3" id="KW-1185">Reference proteome</keyword>
<evidence type="ECO:0000313" key="2">
    <source>
        <dbReference type="EMBL" id="RLJ65141.1"/>
    </source>
</evidence>
<reference evidence="2 3" key="1">
    <citation type="submission" date="2018-10" db="EMBL/GenBank/DDBJ databases">
        <title>Genomic Encyclopedia of Type Strains, Phase IV (KMG-IV): sequencing the most valuable type-strain genomes for metagenomic binning, comparative biology and taxonomic classification.</title>
        <authorList>
            <person name="Goeker M."/>
        </authorList>
    </citation>
    <scope>NUCLEOTIDE SEQUENCE [LARGE SCALE GENOMIC DNA]</scope>
    <source>
        <strain evidence="2 3">DSM 26916</strain>
    </source>
</reference>
<name>A0A497XDT3_9PROT</name>
<dbReference type="RefSeq" id="WP_121241751.1">
    <property type="nucleotide sequence ID" value="NZ_BHVV01000008.1"/>
</dbReference>